<dbReference type="AlphaFoldDB" id="A0A1X6ZLU0"/>
<keyword evidence="1" id="KW-1133">Transmembrane helix</keyword>
<protein>
    <submittedName>
        <fullName evidence="2">Uncharacterized protein</fullName>
    </submittedName>
</protein>
<dbReference type="OrthoDB" id="7859631at2"/>
<proteinExistence type="predicted"/>
<gene>
    <name evidence="2" type="ORF">ROG8370_02502</name>
</gene>
<dbReference type="EMBL" id="FWFJ01000024">
    <property type="protein sequence ID" value="SLN55448.1"/>
    <property type="molecule type" value="Genomic_DNA"/>
</dbReference>
<feature type="transmembrane region" description="Helical" evidence="1">
    <location>
        <begin position="67"/>
        <end position="87"/>
    </location>
</feature>
<keyword evidence="3" id="KW-1185">Reference proteome</keyword>
<evidence type="ECO:0000256" key="1">
    <source>
        <dbReference type="SAM" id="Phobius"/>
    </source>
</evidence>
<sequence length="129" mass="14615">MILDIWQSYRRLPLWVQLWVALVLVPVNAASLVFWGAPMGAWLAVMAVGAMLLNGVIMLVERGFSKMMALPHVVIWRPLLVLILWLLMQGDLAPGYGRYLMILLAVDLFSLALDYADTVKWLRGERHIA</sequence>
<evidence type="ECO:0000313" key="2">
    <source>
        <dbReference type="EMBL" id="SLN55448.1"/>
    </source>
</evidence>
<dbReference type="RefSeq" id="WP_085827513.1">
    <property type="nucleotide sequence ID" value="NZ_FWFJ01000024.1"/>
</dbReference>
<reference evidence="3" key="1">
    <citation type="submission" date="2017-03" db="EMBL/GenBank/DDBJ databases">
        <authorList>
            <person name="Rodrigo-Torres L."/>
            <person name="Arahal R.D."/>
            <person name="Lucena T."/>
        </authorList>
    </citation>
    <scope>NUCLEOTIDE SEQUENCE [LARGE SCALE GENOMIC DNA]</scope>
    <source>
        <strain evidence="3">CECT 8370</strain>
    </source>
</reference>
<feature type="transmembrane region" description="Helical" evidence="1">
    <location>
        <begin position="99"/>
        <end position="116"/>
    </location>
</feature>
<feature type="transmembrane region" description="Helical" evidence="1">
    <location>
        <begin position="39"/>
        <end position="60"/>
    </location>
</feature>
<keyword evidence="1" id="KW-0472">Membrane</keyword>
<evidence type="ECO:0000313" key="3">
    <source>
        <dbReference type="Proteomes" id="UP000194012"/>
    </source>
</evidence>
<keyword evidence="1" id="KW-0812">Transmembrane</keyword>
<accession>A0A1X6ZLU0</accession>
<organism evidence="2 3">
    <name type="scientific">Roseovarius gaetbuli</name>
    <dbReference type="NCBI Taxonomy" id="1356575"/>
    <lineage>
        <taxon>Bacteria</taxon>
        <taxon>Pseudomonadati</taxon>
        <taxon>Pseudomonadota</taxon>
        <taxon>Alphaproteobacteria</taxon>
        <taxon>Rhodobacterales</taxon>
        <taxon>Roseobacteraceae</taxon>
        <taxon>Roseovarius</taxon>
    </lineage>
</organism>
<dbReference type="Proteomes" id="UP000194012">
    <property type="component" value="Unassembled WGS sequence"/>
</dbReference>
<name>A0A1X6ZLU0_9RHOB</name>